<gene>
    <name evidence="3" type="ORF">ACFQRF_14430</name>
</gene>
<dbReference type="Proteomes" id="UP001596540">
    <property type="component" value="Unassembled WGS sequence"/>
</dbReference>
<dbReference type="SUPFAM" id="SSF69118">
    <property type="entry name" value="AhpD-like"/>
    <property type="match status" value="1"/>
</dbReference>
<evidence type="ECO:0000259" key="2">
    <source>
        <dbReference type="Pfam" id="PF02627"/>
    </source>
</evidence>
<sequence>MRIRGIERGADATPDRRSRSSGRGAPDRRTAPCDARPGEAAPAARRKDGPAPRDASAAEPPIDTDPSPTSGTSRPVRHPAGAAPPNRTRRFGTRARAAHRRAPPGGTPPEIQEVFLQAAVYCGVPAANTAFGVAQRVLAEPDES</sequence>
<dbReference type="RefSeq" id="WP_379871592.1">
    <property type="nucleotide sequence ID" value="NZ_JBHTBH010000006.1"/>
</dbReference>
<organism evidence="3 4">
    <name type="scientific">Marinactinospora rubrisoli</name>
    <dbReference type="NCBI Taxonomy" id="2715399"/>
    <lineage>
        <taxon>Bacteria</taxon>
        <taxon>Bacillati</taxon>
        <taxon>Actinomycetota</taxon>
        <taxon>Actinomycetes</taxon>
        <taxon>Streptosporangiales</taxon>
        <taxon>Nocardiopsidaceae</taxon>
        <taxon>Marinactinospora</taxon>
    </lineage>
</organism>
<dbReference type="Pfam" id="PF02627">
    <property type="entry name" value="CMD"/>
    <property type="match status" value="1"/>
</dbReference>
<dbReference type="Gene3D" id="1.20.1290.10">
    <property type="entry name" value="AhpD-like"/>
    <property type="match status" value="1"/>
</dbReference>
<dbReference type="EMBL" id="JBHTBH010000006">
    <property type="protein sequence ID" value="MFC7328940.1"/>
    <property type="molecule type" value="Genomic_DNA"/>
</dbReference>
<comment type="caution">
    <text evidence="3">The sequence shown here is derived from an EMBL/GenBank/DDBJ whole genome shotgun (WGS) entry which is preliminary data.</text>
</comment>
<dbReference type="InterPro" id="IPR003779">
    <property type="entry name" value="CMD-like"/>
</dbReference>
<feature type="compositionally biased region" description="Basic residues" evidence="1">
    <location>
        <begin position="87"/>
        <end position="102"/>
    </location>
</feature>
<evidence type="ECO:0000313" key="4">
    <source>
        <dbReference type="Proteomes" id="UP001596540"/>
    </source>
</evidence>
<protein>
    <submittedName>
        <fullName evidence="3">Carboxymuconolactone decarboxylase family protein</fullName>
    </submittedName>
</protein>
<dbReference type="InterPro" id="IPR029032">
    <property type="entry name" value="AhpD-like"/>
</dbReference>
<accession>A0ABW2KHP4</accession>
<reference evidence="4" key="1">
    <citation type="journal article" date="2019" name="Int. J. Syst. Evol. Microbiol.">
        <title>The Global Catalogue of Microorganisms (GCM) 10K type strain sequencing project: providing services to taxonomists for standard genome sequencing and annotation.</title>
        <authorList>
            <consortium name="The Broad Institute Genomics Platform"/>
            <consortium name="The Broad Institute Genome Sequencing Center for Infectious Disease"/>
            <person name="Wu L."/>
            <person name="Ma J."/>
        </authorList>
    </citation>
    <scope>NUCLEOTIDE SEQUENCE [LARGE SCALE GENOMIC DNA]</scope>
    <source>
        <strain evidence="4">CGMCC 4.7382</strain>
    </source>
</reference>
<name>A0ABW2KHP4_9ACTN</name>
<proteinExistence type="predicted"/>
<evidence type="ECO:0000256" key="1">
    <source>
        <dbReference type="SAM" id="MobiDB-lite"/>
    </source>
</evidence>
<keyword evidence="4" id="KW-1185">Reference proteome</keyword>
<evidence type="ECO:0000313" key="3">
    <source>
        <dbReference type="EMBL" id="MFC7328940.1"/>
    </source>
</evidence>
<feature type="domain" description="Carboxymuconolactone decarboxylase-like" evidence="2">
    <location>
        <begin position="105"/>
        <end position="135"/>
    </location>
</feature>
<feature type="region of interest" description="Disordered" evidence="1">
    <location>
        <begin position="1"/>
        <end position="110"/>
    </location>
</feature>
<feature type="compositionally biased region" description="Basic and acidic residues" evidence="1">
    <location>
        <begin position="1"/>
        <end position="18"/>
    </location>
</feature>